<evidence type="ECO:0000256" key="1">
    <source>
        <dbReference type="ARBA" id="ARBA00001971"/>
    </source>
</evidence>
<sequence length="502" mass="56947">MESLPKDPRDIFKVLSPLALGAQLLLIALVVVLVRRRYLSSISDIPGPKWAALTRLWHINQIWSGHQNLTFLDLHKKHGHFVRIGPNEVSVTHPDAIKKLILTPQRKGYWYQIMRFPDWRFITPLSTTEPKEKVERSRQLASAYAMSNVIKSEELIGGLISKLTGWMDKHADAREPMDLASFFTYTAFDVVGELVFSKPFGFLDQGIDIDNSISQAIGLECYVSIAGYFQWLHNILVANPFLTWLDIMPTNYLSTTSNKALEARRANQDARFDFVAHWLKAHEQNPDRLTYRDVGSACMANVGAGSDTVSCVLQSFVYHALRHPSVWNSVRQEIDEARCGGLCTDDVISYADALKLPYLQACLKETMRIFHPIALGSPRIVPEGGLTIDDHTFREGTILSLNVFAMNLSTDIWGPDAKQFKPERWLGKDAAVLEKHFIPFSGGISTCPGQHLARIELSKILATIVRDYDIWQVNPDQEWHYHAYFTTVPGNWPVYIKKRKAQ</sequence>
<protein>
    <submittedName>
        <fullName evidence="8">Cytochrome P450</fullName>
    </submittedName>
</protein>
<keyword evidence="7" id="KW-0472">Membrane</keyword>
<dbReference type="GO" id="GO:0004497">
    <property type="term" value="F:monooxygenase activity"/>
    <property type="evidence" value="ECO:0007669"/>
    <property type="project" value="InterPro"/>
</dbReference>
<dbReference type="InterPro" id="IPR050121">
    <property type="entry name" value="Cytochrome_P450_monoxygenase"/>
</dbReference>
<dbReference type="Pfam" id="PF00067">
    <property type="entry name" value="p450"/>
    <property type="match status" value="1"/>
</dbReference>
<dbReference type="InParanoid" id="A0A1Y2EEE4"/>
<dbReference type="RefSeq" id="XP_040719890.1">
    <property type="nucleotide sequence ID" value="XM_040857170.1"/>
</dbReference>
<dbReference type="STRING" id="1141098.A0A1Y2EEE4"/>
<keyword evidence="4 6" id="KW-0479">Metal-binding</keyword>
<dbReference type="InterPro" id="IPR001128">
    <property type="entry name" value="Cyt_P450"/>
</dbReference>
<evidence type="ECO:0000256" key="3">
    <source>
        <dbReference type="ARBA" id="ARBA00022617"/>
    </source>
</evidence>
<dbReference type="GO" id="GO:0016705">
    <property type="term" value="F:oxidoreductase activity, acting on paired donors, with incorporation or reduction of molecular oxygen"/>
    <property type="evidence" value="ECO:0007669"/>
    <property type="project" value="InterPro"/>
</dbReference>
<dbReference type="PRINTS" id="PR00463">
    <property type="entry name" value="EP450I"/>
</dbReference>
<comment type="similarity">
    <text evidence="2">Belongs to the cytochrome P450 family.</text>
</comment>
<dbReference type="Proteomes" id="UP000193689">
    <property type="component" value="Unassembled WGS sequence"/>
</dbReference>
<evidence type="ECO:0000256" key="6">
    <source>
        <dbReference type="PIRSR" id="PIRSR602401-1"/>
    </source>
</evidence>
<dbReference type="InterPro" id="IPR002401">
    <property type="entry name" value="Cyt_P450_E_grp-I"/>
</dbReference>
<dbReference type="GO" id="GO:0005506">
    <property type="term" value="F:iron ion binding"/>
    <property type="evidence" value="ECO:0007669"/>
    <property type="project" value="InterPro"/>
</dbReference>
<evidence type="ECO:0000256" key="5">
    <source>
        <dbReference type="ARBA" id="ARBA00023004"/>
    </source>
</evidence>
<dbReference type="AlphaFoldDB" id="A0A1Y2EEE4"/>
<dbReference type="CDD" id="cd11060">
    <property type="entry name" value="CYP57A1-like"/>
    <property type="match status" value="1"/>
</dbReference>
<evidence type="ECO:0000313" key="9">
    <source>
        <dbReference type="Proteomes" id="UP000193689"/>
    </source>
</evidence>
<comment type="caution">
    <text evidence="8">The sequence shown here is derived from an EMBL/GenBank/DDBJ whole genome shotgun (WGS) entry which is preliminary data.</text>
</comment>
<dbReference type="PANTHER" id="PTHR24305">
    <property type="entry name" value="CYTOCHROME P450"/>
    <property type="match status" value="1"/>
</dbReference>
<name>A0A1Y2EEE4_9PEZI</name>
<keyword evidence="5 6" id="KW-0408">Iron</keyword>
<dbReference type="SUPFAM" id="SSF48264">
    <property type="entry name" value="Cytochrome P450"/>
    <property type="match status" value="1"/>
</dbReference>
<keyword evidence="3 6" id="KW-0349">Heme</keyword>
<keyword evidence="7" id="KW-1133">Transmembrane helix</keyword>
<comment type="cofactor">
    <cofactor evidence="1 6">
        <name>heme</name>
        <dbReference type="ChEBI" id="CHEBI:30413"/>
    </cofactor>
</comment>
<reference evidence="8 9" key="1">
    <citation type="submission" date="2016-07" db="EMBL/GenBank/DDBJ databases">
        <title>Pervasive Adenine N6-methylation of Active Genes in Fungi.</title>
        <authorList>
            <consortium name="DOE Joint Genome Institute"/>
            <person name="Mondo S.J."/>
            <person name="Dannebaum R.O."/>
            <person name="Kuo R.C."/>
            <person name="Labutti K."/>
            <person name="Haridas S."/>
            <person name="Kuo A."/>
            <person name="Salamov A."/>
            <person name="Ahrendt S.R."/>
            <person name="Lipzen A."/>
            <person name="Sullivan W."/>
            <person name="Andreopoulos W.B."/>
            <person name="Clum A."/>
            <person name="Lindquist E."/>
            <person name="Daum C."/>
            <person name="Ramamoorthy G.K."/>
            <person name="Gryganskyi A."/>
            <person name="Culley D."/>
            <person name="Magnuson J.K."/>
            <person name="James T.Y."/>
            <person name="O'Malley M.A."/>
            <person name="Stajich J.E."/>
            <person name="Spatafora J.W."/>
            <person name="Visel A."/>
            <person name="Grigoriev I.V."/>
        </authorList>
    </citation>
    <scope>NUCLEOTIDE SEQUENCE [LARGE SCALE GENOMIC DNA]</scope>
    <source>
        <strain evidence="8 9">CBS 129021</strain>
    </source>
</reference>
<evidence type="ECO:0000256" key="7">
    <source>
        <dbReference type="SAM" id="Phobius"/>
    </source>
</evidence>
<feature type="binding site" description="axial binding residue" evidence="6">
    <location>
        <position position="447"/>
    </location>
    <ligand>
        <name>heme</name>
        <dbReference type="ChEBI" id="CHEBI:30413"/>
    </ligand>
    <ligandPart>
        <name>Fe</name>
        <dbReference type="ChEBI" id="CHEBI:18248"/>
    </ligandPart>
</feature>
<dbReference type="EMBL" id="MCFJ01000002">
    <property type="protein sequence ID" value="ORY69940.1"/>
    <property type="molecule type" value="Genomic_DNA"/>
</dbReference>
<keyword evidence="7" id="KW-0812">Transmembrane</keyword>
<evidence type="ECO:0000313" key="8">
    <source>
        <dbReference type="EMBL" id="ORY69940.1"/>
    </source>
</evidence>
<organism evidence="8 9">
    <name type="scientific">Pseudomassariella vexata</name>
    <dbReference type="NCBI Taxonomy" id="1141098"/>
    <lineage>
        <taxon>Eukaryota</taxon>
        <taxon>Fungi</taxon>
        <taxon>Dikarya</taxon>
        <taxon>Ascomycota</taxon>
        <taxon>Pezizomycotina</taxon>
        <taxon>Sordariomycetes</taxon>
        <taxon>Xylariomycetidae</taxon>
        <taxon>Amphisphaeriales</taxon>
        <taxon>Pseudomassariaceae</taxon>
        <taxon>Pseudomassariella</taxon>
    </lineage>
</organism>
<dbReference type="PANTHER" id="PTHR24305:SF232">
    <property type="entry name" value="P450, PUTATIVE (EUROFUNG)-RELATED"/>
    <property type="match status" value="1"/>
</dbReference>
<dbReference type="OrthoDB" id="3934656at2759"/>
<gene>
    <name evidence="8" type="ORF">BCR38DRAFT_361336</name>
</gene>
<proteinExistence type="inferred from homology"/>
<dbReference type="GeneID" id="63773382"/>
<dbReference type="PRINTS" id="PR00385">
    <property type="entry name" value="P450"/>
</dbReference>
<evidence type="ECO:0000256" key="2">
    <source>
        <dbReference type="ARBA" id="ARBA00010617"/>
    </source>
</evidence>
<evidence type="ECO:0000256" key="4">
    <source>
        <dbReference type="ARBA" id="ARBA00022723"/>
    </source>
</evidence>
<dbReference type="GO" id="GO:0020037">
    <property type="term" value="F:heme binding"/>
    <property type="evidence" value="ECO:0007669"/>
    <property type="project" value="InterPro"/>
</dbReference>
<dbReference type="Gene3D" id="1.10.630.10">
    <property type="entry name" value="Cytochrome P450"/>
    <property type="match status" value="1"/>
</dbReference>
<dbReference type="InterPro" id="IPR036396">
    <property type="entry name" value="Cyt_P450_sf"/>
</dbReference>
<accession>A0A1Y2EEE4</accession>
<keyword evidence="9" id="KW-1185">Reference proteome</keyword>
<feature type="transmembrane region" description="Helical" evidence="7">
    <location>
        <begin position="14"/>
        <end position="34"/>
    </location>
</feature>